<feature type="signal peptide" evidence="1">
    <location>
        <begin position="1"/>
        <end position="41"/>
    </location>
</feature>
<gene>
    <name evidence="2" type="ORF">HF576_10610</name>
</gene>
<proteinExistence type="predicted"/>
<evidence type="ECO:0000313" key="2">
    <source>
        <dbReference type="EMBL" id="NLP84303.1"/>
    </source>
</evidence>
<dbReference type="RefSeq" id="WP_168912814.1">
    <property type="nucleotide sequence ID" value="NZ_JABACI010000003.1"/>
</dbReference>
<keyword evidence="1" id="KW-0732">Signal</keyword>
<organism evidence="2 3">
    <name type="scientific">Microbacterium salsuginis</name>
    <dbReference type="NCBI Taxonomy" id="2722803"/>
    <lineage>
        <taxon>Bacteria</taxon>
        <taxon>Bacillati</taxon>
        <taxon>Actinomycetota</taxon>
        <taxon>Actinomycetes</taxon>
        <taxon>Micrococcales</taxon>
        <taxon>Microbacteriaceae</taxon>
        <taxon>Microbacterium</taxon>
    </lineage>
</organism>
<feature type="chain" id="PRO_5045657527" description="LPXTG-motif cell wall anchor domain-containing protein" evidence="1">
    <location>
        <begin position="42"/>
        <end position="243"/>
    </location>
</feature>
<comment type="caution">
    <text evidence="2">The sequence shown here is derived from an EMBL/GenBank/DDBJ whole genome shotgun (WGS) entry which is preliminary data.</text>
</comment>
<dbReference type="EMBL" id="JABACI010000003">
    <property type="protein sequence ID" value="NLP84303.1"/>
    <property type="molecule type" value="Genomic_DNA"/>
</dbReference>
<keyword evidence="3" id="KW-1185">Reference proteome</keyword>
<reference evidence="2 3" key="1">
    <citation type="submission" date="2020-04" db="EMBL/GenBank/DDBJ databases">
        <title>CFH 90308 Microbacterium sp.</title>
        <authorList>
            <person name="Nie G."/>
            <person name="Ming H."/>
            <person name="Xia T."/>
        </authorList>
    </citation>
    <scope>NUCLEOTIDE SEQUENCE [LARGE SCALE GENOMIC DNA]</scope>
    <source>
        <strain evidence="2 3">CFH 90308</strain>
    </source>
</reference>
<sequence>MAGTGTGDVMAASGVSWWWRPLRLLGAALLAAGMAVSGAHAAAAFTAIAENGMPGQLRLAWGDTPQLIDPIVPGEAYHWQIRATLDGSSSREFSLTLRAAGALVDDPMGLRIAISQCDQSFTGLTAEPTCAGPAELLLPTTRVAEVASPTTGDQWQLDPLLVDQSRYFLVTISTPAEAADSGLEGLEGEVGFGFAASGDSPAAELPPTGADALGPLLLALGLLGLGAVQVLAGRMSVRGVTDA</sequence>
<accession>A0ABX1KD91</accession>
<protein>
    <recommendedName>
        <fullName evidence="4">LPXTG-motif cell wall anchor domain-containing protein</fullName>
    </recommendedName>
</protein>
<name>A0ABX1KD91_9MICO</name>
<dbReference type="Proteomes" id="UP001429745">
    <property type="component" value="Unassembled WGS sequence"/>
</dbReference>
<evidence type="ECO:0008006" key="4">
    <source>
        <dbReference type="Google" id="ProtNLM"/>
    </source>
</evidence>
<evidence type="ECO:0000256" key="1">
    <source>
        <dbReference type="SAM" id="SignalP"/>
    </source>
</evidence>
<evidence type="ECO:0000313" key="3">
    <source>
        <dbReference type="Proteomes" id="UP001429745"/>
    </source>
</evidence>